<comment type="caution">
    <text evidence="1">The sequence shown here is derived from an EMBL/GenBank/DDBJ whole genome shotgun (WGS) entry which is preliminary data.</text>
</comment>
<dbReference type="EMBL" id="BAAATE010000027">
    <property type="protein sequence ID" value="GAA2686342.1"/>
    <property type="molecule type" value="Genomic_DNA"/>
</dbReference>
<name>A0ABP6FAX9_9ACTN</name>
<sequence length="98" mass="10812">MTRRRTPRTSVIRLTTGQAARTLRHPYSLHPPVLALDFGATSVLITTSGPVTVDDLKFARQLAREAAHFVLTLERHFSLSHCEHRHADQATATTGKAA</sequence>
<reference evidence="2" key="1">
    <citation type="journal article" date="2019" name="Int. J. Syst. Evol. Microbiol.">
        <title>The Global Catalogue of Microorganisms (GCM) 10K type strain sequencing project: providing services to taxonomists for standard genome sequencing and annotation.</title>
        <authorList>
            <consortium name="The Broad Institute Genomics Platform"/>
            <consortium name="The Broad Institute Genome Sequencing Center for Infectious Disease"/>
            <person name="Wu L."/>
            <person name="Ma J."/>
        </authorList>
    </citation>
    <scope>NUCLEOTIDE SEQUENCE [LARGE SCALE GENOMIC DNA]</scope>
    <source>
        <strain evidence="2">JCM 6835</strain>
    </source>
</reference>
<evidence type="ECO:0000313" key="2">
    <source>
        <dbReference type="Proteomes" id="UP001501666"/>
    </source>
</evidence>
<protein>
    <submittedName>
        <fullName evidence="1">Uncharacterized protein</fullName>
    </submittedName>
</protein>
<evidence type="ECO:0000313" key="1">
    <source>
        <dbReference type="EMBL" id="GAA2686342.1"/>
    </source>
</evidence>
<proteinExistence type="predicted"/>
<dbReference type="RefSeq" id="WP_346153074.1">
    <property type="nucleotide sequence ID" value="NZ_BAAATE010000027.1"/>
</dbReference>
<gene>
    <name evidence="1" type="ORF">GCM10010412_073790</name>
</gene>
<dbReference type="Proteomes" id="UP001501666">
    <property type="component" value="Unassembled WGS sequence"/>
</dbReference>
<accession>A0ABP6FAX9</accession>
<organism evidence="1 2">
    <name type="scientific">Nonomuraea recticatena</name>
    <dbReference type="NCBI Taxonomy" id="46178"/>
    <lineage>
        <taxon>Bacteria</taxon>
        <taxon>Bacillati</taxon>
        <taxon>Actinomycetota</taxon>
        <taxon>Actinomycetes</taxon>
        <taxon>Streptosporangiales</taxon>
        <taxon>Streptosporangiaceae</taxon>
        <taxon>Nonomuraea</taxon>
    </lineage>
</organism>
<keyword evidence="2" id="KW-1185">Reference proteome</keyword>